<keyword evidence="7" id="KW-0539">Nucleus</keyword>
<keyword evidence="3" id="KW-0597">Phosphoprotein</keyword>
<gene>
    <name evidence="10" type="ORF">SPHA_72171</name>
</gene>
<keyword evidence="5" id="KW-0010">Activator</keyword>
<evidence type="ECO:0000256" key="7">
    <source>
        <dbReference type="ARBA" id="ARBA00023242"/>
    </source>
</evidence>
<dbReference type="OrthoDB" id="125903at2759"/>
<dbReference type="GO" id="GO:0003711">
    <property type="term" value="F:transcription elongation factor activity"/>
    <property type="evidence" value="ECO:0007669"/>
    <property type="project" value="TreeGrafter"/>
</dbReference>
<organism evidence="10 11">
    <name type="scientific">Acanthosepion pharaonis</name>
    <name type="common">Pharaoh cuttlefish</name>
    <name type="synonym">Sepia pharaonis</name>
    <dbReference type="NCBI Taxonomy" id="158019"/>
    <lineage>
        <taxon>Eukaryota</taxon>
        <taxon>Metazoa</taxon>
        <taxon>Spiralia</taxon>
        <taxon>Lophotrochozoa</taxon>
        <taxon>Mollusca</taxon>
        <taxon>Cephalopoda</taxon>
        <taxon>Coleoidea</taxon>
        <taxon>Decapodiformes</taxon>
        <taxon>Sepiida</taxon>
        <taxon>Sepiina</taxon>
        <taxon>Sepiidae</taxon>
        <taxon>Acanthosepion</taxon>
    </lineage>
</organism>
<sequence length="166" mass="17472">MGSGTTHTVYKGNKRPCPKECVLIIDKPTGTVTLEKLSNTIQVKKTRAEGSSRHSIRPVTPVDTGKKTSPPKGGKLTQFSPPSIKECSPALTPLEQDNRDGLNGLSNVTSQPVSGLETGNMSDSSSGSSSSSGSDFSSDSDTDQSDSEVEPNKSPPPEIPVKIFIL</sequence>
<evidence type="ECO:0000256" key="1">
    <source>
        <dbReference type="ARBA" id="ARBA00004123"/>
    </source>
</evidence>
<dbReference type="AlphaFoldDB" id="A0A812EGK4"/>
<evidence type="ECO:0000256" key="4">
    <source>
        <dbReference type="ARBA" id="ARBA00023015"/>
    </source>
</evidence>
<dbReference type="Proteomes" id="UP000597762">
    <property type="component" value="Unassembled WGS sequence"/>
</dbReference>
<keyword evidence="11" id="KW-1185">Reference proteome</keyword>
<name>A0A812EGK4_ACAPH</name>
<feature type="domain" description="Transcription elongation factor Eaf N-terminal" evidence="9">
    <location>
        <begin position="7"/>
        <end position="48"/>
    </location>
</feature>
<dbReference type="EMBL" id="CAHIKZ030005299">
    <property type="protein sequence ID" value="CAE1322176.1"/>
    <property type="molecule type" value="Genomic_DNA"/>
</dbReference>
<reference evidence="10" key="1">
    <citation type="submission" date="2021-01" db="EMBL/GenBank/DDBJ databases">
        <authorList>
            <person name="Li R."/>
            <person name="Bekaert M."/>
        </authorList>
    </citation>
    <scope>NUCLEOTIDE SEQUENCE</scope>
    <source>
        <strain evidence="10">Farmed</strain>
    </source>
</reference>
<evidence type="ECO:0000256" key="6">
    <source>
        <dbReference type="ARBA" id="ARBA00023163"/>
    </source>
</evidence>
<dbReference type="GO" id="GO:0006368">
    <property type="term" value="P:transcription elongation by RNA polymerase II"/>
    <property type="evidence" value="ECO:0007669"/>
    <property type="project" value="InterPro"/>
</dbReference>
<dbReference type="Pfam" id="PF09816">
    <property type="entry name" value="EAF"/>
    <property type="match status" value="1"/>
</dbReference>
<evidence type="ECO:0000256" key="3">
    <source>
        <dbReference type="ARBA" id="ARBA00022553"/>
    </source>
</evidence>
<evidence type="ECO:0000256" key="8">
    <source>
        <dbReference type="SAM" id="MobiDB-lite"/>
    </source>
</evidence>
<dbReference type="PANTHER" id="PTHR15970">
    <property type="entry name" value="ELL-ASSOCIATED FACTOR EAF"/>
    <property type="match status" value="1"/>
</dbReference>
<keyword evidence="6" id="KW-0804">Transcription</keyword>
<dbReference type="PANTHER" id="PTHR15970:SF2">
    <property type="entry name" value="ELL-ASSOCIATED FACTOR EAF"/>
    <property type="match status" value="1"/>
</dbReference>
<evidence type="ECO:0000313" key="10">
    <source>
        <dbReference type="EMBL" id="CAE1322176.1"/>
    </source>
</evidence>
<accession>A0A812EGK4</accession>
<dbReference type="InterPro" id="IPR027093">
    <property type="entry name" value="EAF_fam"/>
</dbReference>
<evidence type="ECO:0000256" key="2">
    <source>
        <dbReference type="ARBA" id="ARBA00007798"/>
    </source>
</evidence>
<keyword evidence="4" id="KW-0805">Transcription regulation</keyword>
<proteinExistence type="inferred from homology"/>
<evidence type="ECO:0000313" key="11">
    <source>
        <dbReference type="Proteomes" id="UP000597762"/>
    </source>
</evidence>
<comment type="caution">
    <text evidence="10">The sequence shown here is derived from an EMBL/GenBank/DDBJ whole genome shotgun (WGS) entry which is preliminary data.</text>
</comment>
<dbReference type="InterPro" id="IPR019194">
    <property type="entry name" value="Tscrpt_elong_fac_Eaf_N"/>
</dbReference>
<feature type="region of interest" description="Disordered" evidence="8">
    <location>
        <begin position="43"/>
        <end position="166"/>
    </location>
</feature>
<dbReference type="GO" id="GO:0032783">
    <property type="term" value="C:super elongation complex"/>
    <property type="evidence" value="ECO:0007669"/>
    <property type="project" value="InterPro"/>
</dbReference>
<evidence type="ECO:0000256" key="5">
    <source>
        <dbReference type="ARBA" id="ARBA00023159"/>
    </source>
</evidence>
<feature type="compositionally biased region" description="Polar residues" evidence="8">
    <location>
        <begin position="104"/>
        <end position="121"/>
    </location>
</feature>
<comment type="subcellular location">
    <subcellularLocation>
        <location evidence="1">Nucleus</location>
    </subcellularLocation>
</comment>
<evidence type="ECO:0000259" key="9">
    <source>
        <dbReference type="Pfam" id="PF09816"/>
    </source>
</evidence>
<feature type="compositionally biased region" description="Acidic residues" evidence="8">
    <location>
        <begin position="138"/>
        <end position="149"/>
    </location>
</feature>
<feature type="compositionally biased region" description="Low complexity" evidence="8">
    <location>
        <begin position="122"/>
        <end position="137"/>
    </location>
</feature>
<comment type="similarity">
    <text evidence="2">Belongs to the EAF family.</text>
</comment>
<protein>
    <submittedName>
        <fullName evidence="10">EAF</fullName>
    </submittedName>
</protein>